<comment type="caution">
    <text evidence="8">The sequence shown here is derived from an EMBL/GenBank/DDBJ whole genome shotgun (WGS) entry which is preliminary data.</text>
</comment>
<evidence type="ECO:0000313" key="9">
    <source>
        <dbReference type="Proteomes" id="UP001597534"/>
    </source>
</evidence>
<reference evidence="9" key="1">
    <citation type="journal article" date="2019" name="Int. J. Syst. Evol. Microbiol.">
        <title>The Global Catalogue of Microorganisms (GCM) 10K type strain sequencing project: providing services to taxonomists for standard genome sequencing and annotation.</title>
        <authorList>
            <consortium name="The Broad Institute Genomics Platform"/>
            <consortium name="The Broad Institute Genome Sequencing Center for Infectious Disease"/>
            <person name="Wu L."/>
            <person name="Ma J."/>
        </authorList>
    </citation>
    <scope>NUCLEOTIDE SEQUENCE [LARGE SCALE GENOMIC DNA]</scope>
    <source>
        <strain evidence="9">KCTC 22671</strain>
    </source>
</reference>
<evidence type="ECO:0000256" key="5">
    <source>
        <dbReference type="SAM" id="Phobius"/>
    </source>
</evidence>
<proteinExistence type="predicted"/>
<feature type="transmembrane region" description="Helical" evidence="5">
    <location>
        <begin position="90"/>
        <end position="112"/>
    </location>
</feature>
<keyword evidence="3 5" id="KW-1133">Transmembrane helix</keyword>
<dbReference type="PANTHER" id="PTHR21016">
    <property type="entry name" value="BETA-AMYLOID BINDING PROTEIN-RELATED"/>
    <property type="match status" value="1"/>
</dbReference>
<gene>
    <name evidence="8" type="ORF">ACFS5J_00900</name>
</gene>
<dbReference type="Proteomes" id="UP001597534">
    <property type="component" value="Unassembled WGS sequence"/>
</dbReference>
<protein>
    <submittedName>
        <fullName evidence="8">TM2 domain-containing protein</fullName>
    </submittedName>
</protein>
<keyword evidence="2 5" id="KW-0812">Transmembrane</keyword>
<dbReference type="InterPro" id="IPR007829">
    <property type="entry name" value="TM2"/>
</dbReference>
<feature type="chain" id="PRO_5047463297" evidence="6">
    <location>
        <begin position="23"/>
        <end position="126"/>
    </location>
</feature>
<evidence type="ECO:0000256" key="2">
    <source>
        <dbReference type="ARBA" id="ARBA00022692"/>
    </source>
</evidence>
<comment type="subcellular location">
    <subcellularLocation>
        <location evidence="1">Membrane</location>
        <topology evidence="1">Multi-pass membrane protein</topology>
    </subcellularLocation>
</comment>
<dbReference type="EMBL" id="JBHUPC010000006">
    <property type="protein sequence ID" value="MFD2890577.1"/>
    <property type="molecule type" value="Genomic_DNA"/>
</dbReference>
<name>A0ABW5YIJ2_9FLAO</name>
<evidence type="ECO:0000256" key="6">
    <source>
        <dbReference type="SAM" id="SignalP"/>
    </source>
</evidence>
<organism evidence="8 9">
    <name type="scientific">Flavobacterium chuncheonense</name>
    <dbReference type="NCBI Taxonomy" id="2026653"/>
    <lineage>
        <taxon>Bacteria</taxon>
        <taxon>Pseudomonadati</taxon>
        <taxon>Bacteroidota</taxon>
        <taxon>Flavobacteriia</taxon>
        <taxon>Flavobacteriales</taxon>
        <taxon>Flavobacteriaceae</taxon>
        <taxon>Flavobacterium</taxon>
    </lineage>
</organism>
<evidence type="ECO:0000259" key="7">
    <source>
        <dbReference type="Pfam" id="PF05154"/>
    </source>
</evidence>
<evidence type="ECO:0000256" key="3">
    <source>
        <dbReference type="ARBA" id="ARBA00022989"/>
    </source>
</evidence>
<feature type="transmembrane region" description="Helical" evidence="5">
    <location>
        <begin position="64"/>
        <end position="83"/>
    </location>
</feature>
<keyword evidence="9" id="KW-1185">Reference proteome</keyword>
<evidence type="ECO:0000256" key="1">
    <source>
        <dbReference type="ARBA" id="ARBA00004141"/>
    </source>
</evidence>
<evidence type="ECO:0000256" key="4">
    <source>
        <dbReference type="ARBA" id="ARBA00023136"/>
    </source>
</evidence>
<feature type="signal peptide" evidence="6">
    <location>
        <begin position="1"/>
        <end position="22"/>
    </location>
</feature>
<accession>A0ABW5YIJ2</accession>
<evidence type="ECO:0000313" key="8">
    <source>
        <dbReference type="EMBL" id="MFD2890577.1"/>
    </source>
</evidence>
<dbReference type="Pfam" id="PF05154">
    <property type="entry name" value="TM2"/>
    <property type="match status" value="1"/>
</dbReference>
<dbReference type="PANTHER" id="PTHR21016:SF25">
    <property type="entry name" value="TM2 DOMAIN-CONTAINING PROTEIN DDB_G0277895-RELATED"/>
    <property type="match status" value="1"/>
</dbReference>
<dbReference type="InterPro" id="IPR050932">
    <property type="entry name" value="TM2D1-3-like"/>
</dbReference>
<sequence length="126" mass="13876">MKMKFIFTLVALMMVTFSATFASFPVERTPATTTANTTTQLVAEDAPTDELSSPAVMYGGKSQLIALLLCIFLGWIGIHRFYLGYIWQGVVQLLTAGLLGIWTIIDLIRIIIGDLQPKNGSYTKTL</sequence>
<keyword evidence="6" id="KW-0732">Signal</keyword>
<keyword evidence="4 5" id="KW-0472">Membrane</keyword>
<feature type="domain" description="TM2" evidence="7">
    <location>
        <begin position="60"/>
        <end position="108"/>
    </location>
</feature>